<sequence length="184" mass="21085">MMERAFENSAMQWNISQARGSLYDAIANTQVGQSVAGFENFLFKDLPQFFVGGSLFNAGWRAIGAGKYLGQAFNYLRRGESTFAEYKALKGGTQTLDYILTTNKAGQQVYQRISTEFSHTFISQAMQRAYNLPNWMVNNSVNVWKVNTIQHSLIDSYRFQFLRAGIKSEVGWFGKYNWFTKFPK</sequence>
<reference evidence="1 2" key="1">
    <citation type="submission" date="2016-10" db="EMBL/GenBank/DDBJ databases">
        <authorList>
            <person name="Varghese N."/>
            <person name="Submissions S."/>
        </authorList>
    </citation>
    <scope>NUCLEOTIDE SEQUENCE [LARGE SCALE GENOMIC DNA]</scope>
    <source>
        <strain evidence="1 2">CGMCC 1.10941</strain>
    </source>
</reference>
<comment type="caution">
    <text evidence="1">The sequence shown here is derived from an EMBL/GenBank/DDBJ whole genome shotgun (WGS) entry which is preliminary data.</text>
</comment>
<gene>
    <name evidence="1" type="ORF">SAMN05216273_11495</name>
</gene>
<dbReference type="Proteomes" id="UP000199242">
    <property type="component" value="Unassembled WGS sequence"/>
</dbReference>
<dbReference type="EMBL" id="FNHD01000014">
    <property type="protein sequence ID" value="SDM14657.1"/>
    <property type="molecule type" value="Genomic_DNA"/>
</dbReference>
<accession>A0ABY0QZ76</accession>
<keyword evidence="2" id="KW-1185">Reference proteome</keyword>
<name>A0ABY0QZ76_9FLAO</name>
<proteinExistence type="predicted"/>
<evidence type="ECO:0000313" key="1">
    <source>
        <dbReference type="EMBL" id="SDM14657.1"/>
    </source>
</evidence>
<protein>
    <submittedName>
        <fullName evidence="1">Uncharacterized protein</fullName>
    </submittedName>
</protein>
<evidence type="ECO:0000313" key="2">
    <source>
        <dbReference type="Proteomes" id="UP000199242"/>
    </source>
</evidence>
<organism evidence="1 2">
    <name type="scientific">Chryseobacterium taihuense</name>
    <dbReference type="NCBI Taxonomy" id="1141221"/>
    <lineage>
        <taxon>Bacteria</taxon>
        <taxon>Pseudomonadati</taxon>
        <taxon>Bacteroidota</taxon>
        <taxon>Flavobacteriia</taxon>
        <taxon>Flavobacteriales</taxon>
        <taxon>Weeksellaceae</taxon>
        <taxon>Chryseobacterium group</taxon>
        <taxon>Chryseobacterium</taxon>
    </lineage>
</organism>